<keyword evidence="2" id="KW-1185">Reference proteome</keyword>
<gene>
    <name evidence="1" type="ORF">FRC54_05675</name>
</gene>
<accession>A0A6N7IYM0</accession>
<dbReference type="AlphaFoldDB" id="A0A6N7IYM0"/>
<evidence type="ECO:0000313" key="2">
    <source>
        <dbReference type="Proteomes" id="UP000460257"/>
    </source>
</evidence>
<protein>
    <submittedName>
        <fullName evidence="1">Uncharacterized protein</fullName>
    </submittedName>
</protein>
<sequence>MPMQDKSANVTLSIGDKVSIIITQEFSQEQNGGQKARRFLSQIHDIRDDGTVVMDIPIVRRRLVALSTGLRYTFIFTIKREGKKAFYVAQGDLVSRYRENNFFLMDARLSTPLKRFQRREYYRLDCSLRSIGVALGEDDFEPKEIIDASHYLLEHIEDGYRVAHGMISNISGGGALFISEYDFKDTTYILLRVIFKEDTEKDKDKNKVIDPRKKIEERDDIMEVLARILEKTYNEETRKYYYRLMFVFKNPKFRERIIKYVFEQQRKQMKKEQGRQ</sequence>
<organism evidence="1 2">
    <name type="scientific">Candidatus Weimeria bifida</name>
    <dbReference type="NCBI Taxonomy" id="2599074"/>
    <lineage>
        <taxon>Bacteria</taxon>
        <taxon>Bacillati</taxon>
        <taxon>Bacillota</taxon>
        <taxon>Clostridia</taxon>
        <taxon>Lachnospirales</taxon>
        <taxon>Lachnospiraceae</taxon>
        <taxon>Candidatus Weimeria</taxon>
    </lineage>
</organism>
<comment type="caution">
    <text evidence="1">The sequence shown here is derived from an EMBL/GenBank/DDBJ whole genome shotgun (WGS) entry which is preliminary data.</text>
</comment>
<dbReference type="Proteomes" id="UP000460257">
    <property type="component" value="Unassembled WGS sequence"/>
</dbReference>
<name>A0A6N7IYM0_9FIRM</name>
<evidence type="ECO:0000313" key="1">
    <source>
        <dbReference type="EMBL" id="MQN01404.1"/>
    </source>
</evidence>
<dbReference type="EMBL" id="VOGC01000006">
    <property type="protein sequence ID" value="MQN01404.1"/>
    <property type="molecule type" value="Genomic_DNA"/>
</dbReference>
<proteinExistence type="predicted"/>
<reference evidence="1" key="1">
    <citation type="journal article" date="2020" name="Appl. Environ. Microbiol.">
        <title>Medium-Chain Fatty Acid Synthesis by 'Candidatus Weimeria bifida' gen. nov., sp. nov., and 'Candidatus Pseudoramibacter fermentans' sp. nov.</title>
        <authorList>
            <person name="Scarborough M.J."/>
            <person name="Myers K.S."/>
            <person name="Donohue T.J."/>
            <person name="Noguera D.R."/>
        </authorList>
    </citation>
    <scope>NUCLEOTIDE SEQUENCE</scope>
    <source>
        <strain evidence="1">LCO1.1</strain>
    </source>
</reference>